<sequence length="113" mass="12734">MSLYSDYLTPTGGLEYAVRLMKPWILHARSPDLNHIEPLTDVLAQGMKGHHTALTNLNELWTALANIWQVIPVESFQILIEFMPCRVAAVIKTRGGPTRYKYEGISGYMSNIS</sequence>
<protein>
    <submittedName>
        <fullName evidence="1">Transposable element Tcb2 transposase</fullName>
    </submittedName>
</protein>
<reference evidence="1" key="1">
    <citation type="submission" date="2020-08" db="EMBL/GenBank/DDBJ databases">
        <title>Multicomponent nature underlies the extraordinary mechanical properties of spider dragline silk.</title>
        <authorList>
            <person name="Kono N."/>
            <person name="Nakamura H."/>
            <person name="Mori M."/>
            <person name="Yoshida Y."/>
            <person name="Ohtoshi R."/>
            <person name="Malay A.D."/>
            <person name="Moran D.A.P."/>
            <person name="Tomita M."/>
            <person name="Numata K."/>
            <person name="Arakawa K."/>
        </authorList>
    </citation>
    <scope>NUCLEOTIDE SEQUENCE</scope>
</reference>
<evidence type="ECO:0000313" key="2">
    <source>
        <dbReference type="Proteomes" id="UP000887159"/>
    </source>
</evidence>
<evidence type="ECO:0000313" key="1">
    <source>
        <dbReference type="EMBL" id="GFY32233.1"/>
    </source>
</evidence>
<name>A0A8X6WC79_TRICX</name>
<dbReference type="InterPro" id="IPR036397">
    <property type="entry name" value="RNaseH_sf"/>
</dbReference>
<dbReference type="EMBL" id="BMAU01021402">
    <property type="protein sequence ID" value="GFY32233.1"/>
    <property type="molecule type" value="Genomic_DNA"/>
</dbReference>
<proteinExistence type="predicted"/>
<dbReference type="AlphaFoldDB" id="A0A8X6WC79"/>
<organism evidence="1 2">
    <name type="scientific">Trichonephila clavipes</name>
    <name type="common">Golden silk orbweaver</name>
    <name type="synonym">Nephila clavipes</name>
    <dbReference type="NCBI Taxonomy" id="2585209"/>
    <lineage>
        <taxon>Eukaryota</taxon>
        <taxon>Metazoa</taxon>
        <taxon>Ecdysozoa</taxon>
        <taxon>Arthropoda</taxon>
        <taxon>Chelicerata</taxon>
        <taxon>Arachnida</taxon>
        <taxon>Araneae</taxon>
        <taxon>Araneomorphae</taxon>
        <taxon>Entelegynae</taxon>
        <taxon>Araneoidea</taxon>
        <taxon>Nephilidae</taxon>
        <taxon>Trichonephila</taxon>
    </lineage>
</organism>
<dbReference type="Proteomes" id="UP000887159">
    <property type="component" value="Unassembled WGS sequence"/>
</dbReference>
<keyword evidence="2" id="KW-1185">Reference proteome</keyword>
<dbReference type="GO" id="GO:0003676">
    <property type="term" value="F:nucleic acid binding"/>
    <property type="evidence" value="ECO:0007669"/>
    <property type="project" value="InterPro"/>
</dbReference>
<accession>A0A8X6WC79</accession>
<dbReference type="Gene3D" id="3.30.420.10">
    <property type="entry name" value="Ribonuclease H-like superfamily/Ribonuclease H"/>
    <property type="match status" value="1"/>
</dbReference>
<comment type="caution">
    <text evidence="1">The sequence shown here is derived from an EMBL/GenBank/DDBJ whole genome shotgun (WGS) entry which is preliminary data.</text>
</comment>
<gene>
    <name evidence="1" type="primary">X975_22323</name>
    <name evidence="1" type="ORF">TNCV_3557411</name>
</gene>